<keyword evidence="3 10" id="KW-0347">Helicase</keyword>
<dbReference type="CDD" id="cd18787">
    <property type="entry name" value="SF2_C_DEAD"/>
    <property type="match status" value="1"/>
</dbReference>
<dbReference type="InterPro" id="IPR044742">
    <property type="entry name" value="DEAD/DEAH_RhlB"/>
</dbReference>
<gene>
    <name evidence="10" type="ORF">QEG99_02775</name>
</gene>
<proteinExistence type="inferred from homology"/>
<keyword evidence="1" id="KW-0547">Nucleotide-binding</keyword>
<evidence type="ECO:0000313" key="10">
    <source>
        <dbReference type="EMBL" id="WGI36372.1"/>
    </source>
</evidence>
<sequence>MGFEKLNISEKMLVSLKKMGFDEPTDIQKNTIKLALSGKDIIGQAQTGTGKTAAFAIPIIENTDINNKKIQHLVIAPTRELATQIHSQFELIGKNEFNINVGLIVGGISYDKQLQMLKSHPQIIIATPGRLNDLIENTSNKKMDLSEIKSLTLDEADELLKIGFYDEIVKIIDKLPENRQNFFFTATFDKKTKKLSEMITKNPVAVSVSQGLSTSVTIKQEFVVMKENAKLVNLIKFLEFNSPKSVVVFGRTKKRVDELSDALREMGYKALGIQGDMQQRERNFVMDKFRRQEISILVATDVMARGIDVDHVEWVVNFDLPQEIEYYTHRIGRTGRAGREGYSLSFVKLNEVLHMERIAIETNSVIEEIEIPSDLQLKTVWETKLFKKLNSILEKNNNAKYTNIQDDLFARFSHKELAILLAEYISNTKNNRRDIKLTPEPSVVLKKIESFKEIKTKSKKTRKKEKFIDKKISSIGKNKKTKKKALKY</sequence>
<evidence type="ECO:0000256" key="1">
    <source>
        <dbReference type="ARBA" id="ARBA00022741"/>
    </source>
</evidence>
<evidence type="ECO:0000256" key="4">
    <source>
        <dbReference type="ARBA" id="ARBA00022840"/>
    </source>
</evidence>
<dbReference type="Pfam" id="PF00271">
    <property type="entry name" value="Helicase_C"/>
    <property type="match status" value="1"/>
</dbReference>
<evidence type="ECO:0000259" key="8">
    <source>
        <dbReference type="PROSITE" id="PS51194"/>
    </source>
</evidence>
<dbReference type="PANTHER" id="PTHR47959">
    <property type="entry name" value="ATP-DEPENDENT RNA HELICASE RHLE-RELATED"/>
    <property type="match status" value="1"/>
</dbReference>
<evidence type="ECO:0000256" key="3">
    <source>
        <dbReference type="ARBA" id="ARBA00022806"/>
    </source>
</evidence>
<dbReference type="Gene3D" id="3.40.50.300">
    <property type="entry name" value="P-loop containing nucleotide triphosphate hydrolases"/>
    <property type="match status" value="2"/>
</dbReference>
<evidence type="ECO:0000259" key="9">
    <source>
        <dbReference type="PROSITE" id="PS51195"/>
    </source>
</evidence>
<keyword evidence="2 10" id="KW-0378">Hydrolase</keyword>
<dbReference type="RefSeq" id="WP_280101673.1">
    <property type="nucleotide sequence ID" value="NZ_CP122979.1"/>
</dbReference>
<dbReference type="PROSITE" id="PS51195">
    <property type="entry name" value="Q_MOTIF"/>
    <property type="match status" value="1"/>
</dbReference>
<comment type="similarity">
    <text evidence="5">Belongs to the DEAD box helicase family.</text>
</comment>
<dbReference type="Proteomes" id="UP001179842">
    <property type="component" value="Chromosome"/>
</dbReference>
<dbReference type="InterPro" id="IPR027417">
    <property type="entry name" value="P-loop_NTPase"/>
</dbReference>
<name>A0ABY8LW69_9BACT</name>
<dbReference type="InterPro" id="IPR050079">
    <property type="entry name" value="DEAD_box_RNA_helicase"/>
</dbReference>
<dbReference type="PROSITE" id="PS51192">
    <property type="entry name" value="HELICASE_ATP_BIND_1"/>
    <property type="match status" value="1"/>
</dbReference>
<feature type="domain" description="Helicase ATP-binding" evidence="7">
    <location>
        <begin position="32"/>
        <end position="206"/>
    </location>
</feature>
<keyword evidence="11" id="KW-1185">Reference proteome</keyword>
<reference evidence="10" key="1">
    <citation type="submission" date="2023-04" db="EMBL/GenBank/DDBJ databases">
        <title>Completed genome of Mycoplasma lagogenitalium type strain 12MS.</title>
        <authorList>
            <person name="Spergser J."/>
        </authorList>
    </citation>
    <scope>NUCLEOTIDE SEQUENCE</scope>
    <source>
        <strain evidence="10">12MS</strain>
    </source>
</reference>
<evidence type="ECO:0000259" key="7">
    <source>
        <dbReference type="PROSITE" id="PS51192"/>
    </source>
</evidence>
<evidence type="ECO:0000313" key="11">
    <source>
        <dbReference type="Proteomes" id="UP001179842"/>
    </source>
</evidence>
<dbReference type="CDD" id="cd00268">
    <property type="entry name" value="DEADc"/>
    <property type="match status" value="1"/>
</dbReference>
<dbReference type="SUPFAM" id="SSF52540">
    <property type="entry name" value="P-loop containing nucleoside triphosphate hydrolases"/>
    <property type="match status" value="1"/>
</dbReference>
<dbReference type="InterPro" id="IPR014001">
    <property type="entry name" value="Helicase_ATP-bd"/>
</dbReference>
<feature type="domain" description="DEAD-box RNA helicase Q" evidence="9">
    <location>
        <begin position="1"/>
        <end position="29"/>
    </location>
</feature>
<dbReference type="GO" id="GO:0004386">
    <property type="term" value="F:helicase activity"/>
    <property type="evidence" value="ECO:0007669"/>
    <property type="project" value="UniProtKB-KW"/>
</dbReference>
<dbReference type="InterPro" id="IPR014014">
    <property type="entry name" value="RNA_helicase_DEAD_Q_motif"/>
</dbReference>
<accession>A0ABY8LW69</accession>
<evidence type="ECO:0000256" key="6">
    <source>
        <dbReference type="PROSITE-ProRule" id="PRU00552"/>
    </source>
</evidence>
<dbReference type="SMART" id="SM00487">
    <property type="entry name" value="DEXDc"/>
    <property type="match status" value="1"/>
</dbReference>
<dbReference type="PANTHER" id="PTHR47959:SF1">
    <property type="entry name" value="ATP-DEPENDENT RNA HELICASE DBPA"/>
    <property type="match status" value="1"/>
</dbReference>
<dbReference type="GO" id="GO:0016787">
    <property type="term" value="F:hydrolase activity"/>
    <property type="evidence" value="ECO:0007669"/>
    <property type="project" value="UniProtKB-KW"/>
</dbReference>
<evidence type="ECO:0000256" key="2">
    <source>
        <dbReference type="ARBA" id="ARBA00022801"/>
    </source>
</evidence>
<organism evidence="10 11">
    <name type="scientific">Mesomycoplasma lagogenitalium</name>
    <dbReference type="NCBI Taxonomy" id="171286"/>
    <lineage>
        <taxon>Bacteria</taxon>
        <taxon>Bacillati</taxon>
        <taxon>Mycoplasmatota</taxon>
        <taxon>Mycoplasmoidales</taxon>
        <taxon>Metamycoplasmataceae</taxon>
        <taxon>Mesomycoplasma</taxon>
    </lineage>
</organism>
<feature type="domain" description="Helicase C-terminal" evidence="8">
    <location>
        <begin position="230"/>
        <end position="377"/>
    </location>
</feature>
<evidence type="ECO:0000256" key="5">
    <source>
        <dbReference type="ARBA" id="ARBA00038437"/>
    </source>
</evidence>
<keyword evidence="4" id="KW-0067">ATP-binding</keyword>
<dbReference type="InterPro" id="IPR011545">
    <property type="entry name" value="DEAD/DEAH_box_helicase_dom"/>
</dbReference>
<dbReference type="EC" id="3.6.4.-" evidence="10"/>
<dbReference type="EMBL" id="CP122979">
    <property type="protein sequence ID" value="WGI36372.1"/>
    <property type="molecule type" value="Genomic_DNA"/>
</dbReference>
<protein>
    <submittedName>
        <fullName evidence="10">DEAD/DEAH box helicase</fullName>
        <ecNumber evidence="10">3.6.4.-</ecNumber>
    </submittedName>
</protein>
<dbReference type="SMART" id="SM00490">
    <property type="entry name" value="HELICc"/>
    <property type="match status" value="1"/>
</dbReference>
<dbReference type="PROSITE" id="PS51194">
    <property type="entry name" value="HELICASE_CTER"/>
    <property type="match status" value="1"/>
</dbReference>
<feature type="short sequence motif" description="Q motif" evidence="6">
    <location>
        <begin position="1"/>
        <end position="29"/>
    </location>
</feature>
<dbReference type="InterPro" id="IPR001650">
    <property type="entry name" value="Helicase_C-like"/>
</dbReference>
<dbReference type="Pfam" id="PF00270">
    <property type="entry name" value="DEAD"/>
    <property type="match status" value="1"/>
</dbReference>